<evidence type="ECO:0000256" key="1">
    <source>
        <dbReference type="PROSITE-ProRule" id="PRU00266"/>
    </source>
</evidence>
<sequence>MFSAGGSFRGSRGTSFAQILMKSLPPTSESRESNKKQCSFNVDQEHDSVRQGTKSFRPGHFEKPKSSPKELVEKYKKGETNAVSLLHQLAQVLQFHLEIKETVTTGNLPGFYFAFAVEIDGVQHKTGMGMTKKEARLNAAEAALEDFLPSLGCLKSDLPQTSDVPPPLPVKEDASISDRNPSRAFYERKSSVNLQIPHAVKDQLSKLLNNHPEFSSCGETTAAFIVKTSSGCEVVALGTGNFNTKVSSNGRVVHDSHAVVTARRSLMRYLYRHLLMYFSKNANLTAKSIFTHNINSKLLSLKSGITLHLYVNQLPKGAAQIPTKLRLNPFSITTWQVNSEISLHLSVEGKVFSVFSSTLDNSASEMVSMSTTDKITQWQVLGYQGALLSHFIEPVYVQSILVGDSGCTEIRGMEMSVNQRVEGITSLLPMFYCMMRPHISLVPSVVTSDTGNQLTCGINWCEGDGSVEVVDGLEGKTIEESPFKSGPALASRLCKAAMLHRFRLVAKEAQRQDLVTTNCYRELKMMAKPYQEAKSVLRAYLSQQGFGSWLEKLPDSDSFND</sequence>
<dbReference type="InterPro" id="IPR044455">
    <property type="entry name" value="ADAD1_DSRM"/>
</dbReference>
<dbReference type="OrthoDB" id="10268011at2759"/>
<dbReference type="AlphaFoldDB" id="A0A315V615"/>
<dbReference type="GO" id="GO:0005730">
    <property type="term" value="C:nucleolus"/>
    <property type="evidence" value="ECO:0007669"/>
    <property type="project" value="TreeGrafter"/>
</dbReference>
<name>A0A315V615_GAMAF</name>
<dbReference type="GO" id="GO:0003725">
    <property type="term" value="F:double-stranded RNA binding"/>
    <property type="evidence" value="ECO:0007669"/>
    <property type="project" value="TreeGrafter"/>
</dbReference>
<evidence type="ECO:0008006" key="7">
    <source>
        <dbReference type="Google" id="ProtNLM"/>
    </source>
</evidence>
<dbReference type="GO" id="GO:0005737">
    <property type="term" value="C:cytoplasm"/>
    <property type="evidence" value="ECO:0007669"/>
    <property type="project" value="TreeGrafter"/>
</dbReference>
<dbReference type="GO" id="GO:0006396">
    <property type="term" value="P:RNA processing"/>
    <property type="evidence" value="ECO:0007669"/>
    <property type="project" value="InterPro"/>
</dbReference>
<dbReference type="GO" id="GO:0006382">
    <property type="term" value="P:adenosine to inosine editing"/>
    <property type="evidence" value="ECO:0007669"/>
    <property type="project" value="TreeGrafter"/>
</dbReference>
<dbReference type="PROSITE" id="PS50137">
    <property type="entry name" value="DS_RBD"/>
    <property type="match status" value="1"/>
</dbReference>
<protein>
    <recommendedName>
        <fullName evidence="7">Adenosine deaminase domain-containing protein 1</fullName>
    </recommendedName>
</protein>
<dbReference type="OMA" id="GNCKDTR"/>
<dbReference type="PANTHER" id="PTHR10910">
    <property type="entry name" value="EUKARYOTE SPECIFIC DSRNA BINDING PROTEIN"/>
    <property type="match status" value="1"/>
</dbReference>
<gene>
    <name evidence="5" type="ORF">CCH79_00005579</name>
</gene>
<dbReference type="SMART" id="SM00552">
    <property type="entry name" value="ADEAMc"/>
    <property type="match status" value="1"/>
</dbReference>
<evidence type="ECO:0000256" key="2">
    <source>
        <dbReference type="SAM" id="MobiDB-lite"/>
    </source>
</evidence>
<evidence type="ECO:0000259" key="4">
    <source>
        <dbReference type="PROSITE" id="PS50141"/>
    </source>
</evidence>
<feature type="region of interest" description="Disordered" evidence="2">
    <location>
        <begin position="19"/>
        <end position="69"/>
    </location>
</feature>
<reference evidence="5 6" key="1">
    <citation type="journal article" date="2018" name="G3 (Bethesda)">
        <title>A High-Quality Reference Genome for the Invasive Mosquitofish Gambusia affinis Using a Chicago Library.</title>
        <authorList>
            <person name="Hoffberg S.L."/>
            <person name="Troendle N.J."/>
            <person name="Glenn T.C."/>
            <person name="Mahmud O."/>
            <person name="Louha S."/>
            <person name="Chalopin D."/>
            <person name="Bennetzen J.L."/>
            <person name="Mauricio R."/>
        </authorList>
    </citation>
    <scope>NUCLEOTIDE SEQUENCE [LARGE SCALE GENOMIC DNA]</scope>
    <source>
        <strain evidence="5">NE01/NJP1002.9</strain>
        <tissue evidence="5">Muscle</tissue>
    </source>
</reference>
<evidence type="ECO:0000313" key="6">
    <source>
        <dbReference type="Proteomes" id="UP000250572"/>
    </source>
</evidence>
<feature type="compositionally biased region" description="Basic and acidic residues" evidence="2">
    <location>
        <begin position="59"/>
        <end position="69"/>
    </location>
</feature>
<dbReference type="SMART" id="SM00358">
    <property type="entry name" value="DSRM"/>
    <property type="match status" value="1"/>
</dbReference>
<dbReference type="PROSITE" id="PS50141">
    <property type="entry name" value="A_DEAMIN_EDITASE"/>
    <property type="match status" value="1"/>
</dbReference>
<dbReference type="STRING" id="33528.ENSGAFP00000026242"/>
<dbReference type="Pfam" id="PF00035">
    <property type="entry name" value="dsrm"/>
    <property type="match status" value="1"/>
</dbReference>
<dbReference type="EMBL" id="NHOQ01002284">
    <property type="protein sequence ID" value="PWA18760.1"/>
    <property type="molecule type" value="Genomic_DNA"/>
</dbReference>
<feature type="region of interest" description="Disordered" evidence="2">
    <location>
        <begin position="158"/>
        <end position="179"/>
    </location>
</feature>
<dbReference type="GO" id="GO:0003726">
    <property type="term" value="F:double-stranded RNA adenosine deaminase activity"/>
    <property type="evidence" value="ECO:0007669"/>
    <property type="project" value="TreeGrafter"/>
</dbReference>
<dbReference type="InterPro" id="IPR014720">
    <property type="entry name" value="dsRBD_dom"/>
</dbReference>
<dbReference type="InterPro" id="IPR002466">
    <property type="entry name" value="A_deamin"/>
</dbReference>
<keyword evidence="1" id="KW-0694">RNA-binding</keyword>
<dbReference type="CDD" id="cd19905">
    <property type="entry name" value="DSRM_ADAD1"/>
    <property type="match status" value="1"/>
</dbReference>
<comment type="caution">
    <text evidence="5">The sequence shown here is derived from an EMBL/GenBank/DDBJ whole genome shotgun (WGS) entry which is preliminary data.</text>
</comment>
<evidence type="ECO:0000259" key="3">
    <source>
        <dbReference type="PROSITE" id="PS50137"/>
    </source>
</evidence>
<dbReference type="Gene3D" id="3.30.160.20">
    <property type="match status" value="1"/>
</dbReference>
<proteinExistence type="predicted"/>
<feature type="domain" description="A to I editase" evidence="4">
    <location>
        <begin position="236"/>
        <end position="559"/>
    </location>
</feature>
<dbReference type="SUPFAM" id="SSF54768">
    <property type="entry name" value="dsRNA-binding domain-like"/>
    <property type="match status" value="1"/>
</dbReference>
<dbReference type="Pfam" id="PF02137">
    <property type="entry name" value="A_deamin"/>
    <property type="match status" value="1"/>
</dbReference>
<accession>A0A315V615</accession>
<keyword evidence="6" id="KW-1185">Reference proteome</keyword>
<evidence type="ECO:0000313" key="5">
    <source>
        <dbReference type="EMBL" id="PWA18760.1"/>
    </source>
</evidence>
<feature type="domain" description="DRBM" evidence="3">
    <location>
        <begin position="81"/>
        <end position="149"/>
    </location>
</feature>
<dbReference type="GO" id="GO:0008251">
    <property type="term" value="F:tRNA-specific adenosine deaminase activity"/>
    <property type="evidence" value="ECO:0007669"/>
    <property type="project" value="TreeGrafter"/>
</dbReference>
<dbReference type="PANTHER" id="PTHR10910:SF103">
    <property type="entry name" value="ADENOSINE DEAMINASE DOMAIN-CONTAINING PROTEIN 1"/>
    <property type="match status" value="1"/>
</dbReference>
<organism evidence="5 6">
    <name type="scientific">Gambusia affinis</name>
    <name type="common">Western mosquitofish</name>
    <name type="synonym">Heterandria affinis</name>
    <dbReference type="NCBI Taxonomy" id="33528"/>
    <lineage>
        <taxon>Eukaryota</taxon>
        <taxon>Metazoa</taxon>
        <taxon>Chordata</taxon>
        <taxon>Craniata</taxon>
        <taxon>Vertebrata</taxon>
        <taxon>Euteleostomi</taxon>
        <taxon>Actinopterygii</taxon>
        <taxon>Neopterygii</taxon>
        <taxon>Teleostei</taxon>
        <taxon>Neoteleostei</taxon>
        <taxon>Acanthomorphata</taxon>
        <taxon>Ovalentaria</taxon>
        <taxon>Atherinomorphae</taxon>
        <taxon>Cyprinodontiformes</taxon>
        <taxon>Poeciliidae</taxon>
        <taxon>Poeciliinae</taxon>
        <taxon>Gambusia</taxon>
    </lineage>
</organism>
<dbReference type="Proteomes" id="UP000250572">
    <property type="component" value="Unassembled WGS sequence"/>
</dbReference>